<evidence type="ECO:0000313" key="4">
    <source>
        <dbReference type="EMBL" id="CAE0139889.1"/>
    </source>
</evidence>
<evidence type="ECO:0000256" key="3">
    <source>
        <dbReference type="PROSITE-ProRule" id="PRU00023"/>
    </source>
</evidence>
<gene>
    <name evidence="4" type="ORF">HERI1096_LOCUS32998</name>
</gene>
<dbReference type="SMART" id="SM00248">
    <property type="entry name" value="ANK"/>
    <property type="match status" value="5"/>
</dbReference>
<dbReference type="InterPro" id="IPR050745">
    <property type="entry name" value="Multifunctional_regulatory"/>
</dbReference>
<keyword evidence="2 3" id="KW-0040">ANK repeat</keyword>
<dbReference type="InterPro" id="IPR036770">
    <property type="entry name" value="Ankyrin_rpt-contain_sf"/>
</dbReference>
<feature type="repeat" description="ANK" evidence="3">
    <location>
        <begin position="138"/>
        <end position="170"/>
    </location>
</feature>
<protein>
    <submittedName>
        <fullName evidence="4">Uncharacterized protein</fullName>
    </submittedName>
</protein>
<dbReference type="Pfam" id="PF12796">
    <property type="entry name" value="Ank_2"/>
    <property type="match status" value="1"/>
</dbReference>
<dbReference type="PROSITE" id="PS50297">
    <property type="entry name" value="ANK_REP_REGION"/>
    <property type="match status" value="2"/>
</dbReference>
<feature type="repeat" description="ANK" evidence="3">
    <location>
        <begin position="83"/>
        <end position="115"/>
    </location>
</feature>
<dbReference type="InterPro" id="IPR002110">
    <property type="entry name" value="Ankyrin_rpt"/>
</dbReference>
<dbReference type="Pfam" id="PF00023">
    <property type="entry name" value="Ank"/>
    <property type="match status" value="1"/>
</dbReference>
<evidence type="ECO:0000256" key="2">
    <source>
        <dbReference type="ARBA" id="ARBA00023043"/>
    </source>
</evidence>
<accession>A0A7S3FCQ8</accession>
<dbReference type="AlphaFoldDB" id="A0A7S3FCQ8"/>
<name>A0A7S3FCQ8_9EUKA</name>
<organism evidence="4">
    <name type="scientific">Haptolina ericina</name>
    <dbReference type="NCBI Taxonomy" id="156174"/>
    <lineage>
        <taxon>Eukaryota</taxon>
        <taxon>Haptista</taxon>
        <taxon>Haptophyta</taxon>
        <taxon>Prymnesiophyceae</taxon>
        <taxon>Prymnesiales</taxon>
        <taxon>Prymnesiaceae</taxon>
        <taxon>Haptolina</taxon>
    </lineage>
</organism>
<proteinExistence type="predicted"/>
<keyword evidence="1" id="KW-0677">Repeat</keyword>
<reference evidence="4" key="1">
    <citation type="submission" date="2021-01" db="EMBL/GenBank/DDBJ databases">
        <authorList>
            <person name="Corre E."/>
            <person name="Pelletier E."/>
            <person name="Niang G."/>
            <person name="Scheremetjew M."/>
            <person name="Finn R."/>
            <person name="Kale V."/>
            <person name="Holt S."/>
            <person name="Cochrane G."/>
            <person name="Meng A."/>
            <person name="Brown T."/>
            <person name="Cohen L."/>
        </authorList>
    </citation>
    <scope>NUCLEOTIDE SEQUENCE</scope>
    <source>
        <strain evidence="4">CCMP281</strain>
    </source>
</reference>
<dbReference type="PANTHER" id="PTHR24189">
    <property type="entry name" value="MYOTROPHIN"/>
    <property type="match status" value="1"/>
</dbReference>
<dbReference type="PANTHER" id="PTHR24189:SF50">
    <property type="entry name" value="ANKYRIN REPEAT AND SOCS BOX PROTEIN 2"/>
    <property type="match status" value="1"/>
</dbReference>
<feature type="repeat" description="ANK" evidence="3">
    <location>
        <begin position="16"/>
        <end position="48"/>
    </location>
</feature>
<dbReference type="PRINTS" id="PR01415">
    <property type="entry name" value="ANKYRIN"/>
</dbReference>
<dbReference type="EMBL" id="HBHX01059683">
    <property type="protein sequence ID" value="CAE0139889.1"/>
    <property type="molecule type" value="Transcribed_RNA"/>
</dbReference>
<feature type="repeat" description="ANK" evidence="3">
    <location>
        <begin position="49"/>
        <end position="77"/>
    </location>
</feature>
<dbReference type="Gene3D" id="1.25.40.20">
    <property type="entry name" value="Ankyrin repeat-containing domain"/>
    <property type="match status" value="2"/>
</dbReference>
<evidence type="ECO:0000256" key="1">
    <source>
        <dbReference type="ARBA" id="ARBA00022737"/>
    </source>
</evidence>
<dbReference type="PROSITE" id="PS50088">
    <property type="entry name" value="ANK_REPEAT"/>
    <property type="match status" value="4"/>
</dbReference>
<sequence>MLLAAGAAVGMPEGAAGFTPLIDACCEGHTEVASMLLVARAEVNQASEYGTTPLSMASSNGHVEMLSMLLAAGAVVDGAVALTATTPLYEACEKGHTEAASVLLAAGAEVDKSDAIEAYIDSWDYSTLALLNQEADHAGATPLLIACFNGHLACVQLMSSHGASRNSEYGDSAEDIAESRGHAAISAWLVTSREWITPLHHLKVLDIACARKLLRTGAHLHAVATAGGPSPLSLAHELHAAGEAPEGSAAQLVLAAVQPWSTRTHDIFPRAARARAMMLLLLGHRLSQHPRFAGQQQGFFDVWKEVVMPHAVCRSDHM</sequence>
<dbReference type="SUPFAM" id="SSF48403">
    <property type="entry name" value="Ankyrin repeat"/>
    <property type="match status" value="2"/>
</dbReference>